<feature type="domain" description="B30.2/SPRY" evidence="2">
    <location>
        <begin position="189"/>
        <end position="387"/>
    </location>
</feature>
<dbReference type="InterPro" id="IPR001870">
    <property type="entry name" value="B30.2/SPRY"/>
</dbReference>
<dbReference type="PROSITE" id="PS50188">
    <property type="entry name" value="B302_SPRY"/>
    <property type="match status" value="1"/>
</dbReference>
<protein>
    <recommendedName>
        <fullName evidence="2">B30.2/SPRY domain-containing protein</fullName>
    </recommendedName>
</protein>
<proteinExistence type="predicted"/>
<dbReference type="EMBL" id="JAAKFY010000023">
    <property type="protein sequence ID" value="KAF3836817.1"/>
    <property type="molecule type" value="Genomic_DNA"/>
</dbReference>
<dbReference type="InterPro" id="IPR003879">
    <property type="entry name" value="Butyrophylin_SPRY"/>
</dbReference>
<gene>
    <name evidence="3" type="ORF">F7725_004281</name>
</gene>
<sequence length="403" mass="45021">MSFWKEMAGKEALSVGDGKLAQSGLAAPPADSHSALQEGRGFSPLDSSSDRVQPFPRSPKLQKKIANFGQPSKVNLNMEHFENMHCVLKQDEQAVQDSLELDLRQARTRLDHVLKTWQLHQDQVTKSISSMQRALSNSPLADKDDKGFCLSHFKGQPENLSPKKPDVTEKEIRLNEERFKRLLKTLSSISKQLKAQLQRKTLLLDSSPMVIDRQTCHSQITVTSEGRGLSFSGSACSGPAHPLQFDKVCCALGSAPVTAGQRYWEVDVRCCSAWALGVAYASMERKGRDKGSKLGRNRNSWCLELRNGNLSAWHNDRHVACKGVGQTPLGKVGIWLNYDKGQLLFYDADTMAVLQRFSAAVTPVFDRAHHQFTQPVYLAVRFLRPPENQMWPNHLELCPLSTA</sequence>
<dbReference type="InterPro" id="IPR013320">
    <property type="entry name" value="ConA-like_dom_sf"/>
</dbReference>
<dbReference type="InterPro" id="IPR003877">
    <property type="entry name" value="SPRY_dom"/>
</dbReference>
<dbReference type="AlphaFoldDB" id="A0A7J5XJN7"/>
<evidence type="ECO:0000256" key="1">
    <source>
        <dbReference type="SAM" id="MobiDB-lite"/>
    </source>
</evidence>
<name>A0A7J5XJN7_DISMA</name>
<keyword evidence="4" id="KW-1185">Reference proteome</keyword>
<dbReference type="Gene3D" id="2.60.120.920">
    <property type="match status" value="1"/>
</dbReference>
<feature type="region of interest" description="Disordered" evidence="1">
    <location>
        <begin position="20"/>
        <end position="60"/>
    </location>
</feature>
<evidence type="ECO:0000259" key="2">
    <source>
        <dbReference type="PROSITE" id="PS50188"/>
    </source>
</evidence>
<dbReference type="Pfam" id="PF00622">
    <property type="entry name" value="SPRY"/>
    <property type="match status" value="1"/>
</dbReference>
<reference evidence="3 4" key="1">
    <citation type="submission" date="2020-03" db="EMBL/GenBank/DDBJ databases">
        <title>Dissostichus mawsoni Genome sequencing and assembly.</title>
        <authorList>
            <person name="Park H."/>
        </authorList>
    </citation>
    <scope>NUCLEOTIDE SEQUENCE [LARGE SCALE GENOMIC DNA]</scope>
    <source>
        <strain evidence="3">DM0001</strain>
        <tissue evidence="3">Muscle</tissue>
    </source>
</reference>
<dbReference type="SUPFAM" id="SSF49899">
    <property type="entry name" value="Concanavalin A-like lectins/glucanases"/>
    <property type="match status" value="1"/>
</dbReference>
<dbReference type="InterPro" id="IPR050143">
    <property type="entry name" value="TRIM/RBCC"/>
</dbReference>
<comment type="caution">
    <text evidence="3">The sequence shown here is derived from an EMBL/GenBank/DDBJ whole genome shotgun (WGS) entry which is preliminary data.</text>
</comment>
<dbReference type="Proteomes" id="UP000518266">
    <property type="component" value="Unassembled WGS sequence"/>
</dbReference>
<organism evidence="3 4">
    <name type="scientific">Dissostichus mawsoni</name>
    <name type="common">Antarctic cod</name>
    <dbReference type="NCBI Taxonomy" id="36200"/>
    <lineage>
        <taxon>Eukaryota</taxon>
        <taxon>Metazoa</taxon>
        <taxon>Chordata</taxon>
        <taxon>Craniata</taxon>
        <taxon>Vertebrata</taxon>
        <taxon>Euteleostomi</taxon>
        <taxon>Actinopterygii</taxon>
        <taxon>Neopterygii</taxon>
        <taxon>Teleostei</taxon>
        <taxon>Neoteleostei</taxon>
        <taxon>Acanthomorphata</taxon>
        <taxon>Eupercaria</taxon>
        <taxon>Perciformes</taxon>
        <taxon>Notothenioidei</taxon>
        <taxon>Nototheniidae</taxon>
        <taxon>Dissostichus</taxon>
    </lineage>
</organism>
<accession>A0A7J5XJN7</accession>
<dbReference type="PRINTS" id="PR01407">
    <property type="entry name" value="BUTYPHLNCDUF"/>
</dbReference>
<dbReference type="OrthoDB" id="9932386at2759"/>
<dbReference type="InterPro" id="IPR043136">
    <property type="entry name" value="B30.2/SPRY_sf"/>
</dbReference>
<dbReference type="PANTHER" id="PTHR24103">
    <property type="entry name" value="E3 UBIQUITIN-PROTEIN LIGASE TRIM"/>
    <property type="match status" value="1"/>
</dbReference>
<evidence type="ECO:0000313" key="4">
    <source>
        <dbReference type="Proteomes" id="UP000518266"/>
    </source>
</evidence>
<evidence type="ECO:0000313" key="3">
    <source>
        <dbReference type="EMBL" id="KAF3836817.1"/>
    </source>
</evidence>